<dbReference type="GO" id="GO:0012505">
    <property type="term" value="C:endomembrane system"/>
    <property type="evidence" value="ECO:0007669"/>
    <property type="project" value="UniProtKB-SubCell"/>
</dbReference>
<sequence length="955" mass="107012">MRQSEEFLASSQDQIDCNCIPVAVVSNAQQSEGKDPDELDLTAAHPPTPEESSNAQITRNIFRELQFADQLFNVSDFEIITELHSALFRVKQIFNDPIYVKRANDQSADGCYSRNQLHRDLCPCLVDVLEASLVHPMYAINSTTNQLQDSPHCKIASEILSTLFMYHSKKSVMTVAIPIAVKALSNANQDLVRNTTSYFFGSDSQWQVTGSILYSNNLEHHQWQLLSCACPAPSLSTKSRTIPCSPFSTISIAALFIYRHIEKLSLLQLASMITNTKPDLAELSYINEEIEGVAEVWPNTVLPHLDAIRELSEHNPSNYSAYLRIKGMSDQAETRKNNLSDSRRDAVTTSANAMLTVLMALLIRPTKVSNNNFSTVFNESAKQTPVKWSTENSSIAELQSESLDKKMEDLAVSYKMRSNGSLGVGNPKSRSFMSLTNSNNSQLHNNNSNHPQHENLSRCSILEENQPANPDSDPLNHLAMSFVSETQTLSREPRVAKPTVVVNNQPPTYAQATQQPQQDRQFPLTSAADHHNAAMQIQYGTILQQILPPPPTSKSNTSVIPLVHLGKDVVWVPSSTSLATSLPSYEETTIFPVNASASVVQTTSNSAGRGRDRFHNPLDGTMSGSFTQGSKTFVDEHSRFPRPQSADLMTLGTQTMPMAAGRRGRTHGRANDLWRNSIEGRGICTVEGSKGTKSRMRVHFSCQTNGLYCIFNSLHHLFAFKTHIAPVWLHLMFLQVEARSIEINGKVLTQESDEFQTLDHCWRCLSKEVTRNKPFVTLVTSAFPSVKEQCEMLKELQESRFFDSFSFNAQINKWSCFSCSHPEKVQSLLRIDETDAPLLEGQLKEKRGRWRLFKRWQTKYFLLSSAALVCSNKSSFDTNTTGATQLINPSIALRNIRSVKSLSRGRKSRKSLPKSFEVCTDDQVSYVLKANDRKQAEEWFHCLQIAVAQAQREKI</sequence>
<dbReference type="Pfam" id="PF00169">
    <property type="entry name" value="PH"/>
    <property type="match status" value="1"/>
</dbReference>
<comment type="similarity">
    <text evidence="1">Belongs to the MELT/VEPH family.</text>
</comment>
<reference evidence="7" key="1">
    <citation type="submission" date="2022-11" db="UniProtKB">
        <authorList>
            <consortium name="WormBaseParasite"/>
        </authorList>
    </citation>
    <scope>IDENTIFICATION</scope>
</reference>
<dbReference type="PROSITE" id="PS50003">
    <property type="entry name" value="PH_DOMAIN"/>
    <property type="match status" value="1"/>
</dbReference>
<dbReference type="InterPro" id="IPR039888">
    <property type="entry name" value="Melted-like"/>
</dbReference>
<dbReference type="InterPro" id="IPR011993">
    <property type="entry name" value="PH-like_dom_sf"/>
</dbReference>
<dbReference type="PANTHER" id="PTHR21630">
    <property type="entry name" value="VEPH-A/MELTED"/>
    <property type="match status" value="1"/>
</dbReference>
<feature type="region of interest" description="Disordered" evidence="4">
    <location>
        <begin position="31"/>
        <end position="54"/>
    </location>
</feature>
<proteinExistence type="inferred from homology"/>
<feature type="domain" description="PH" evidence="5">
    <location>
        <begin position="836"/>
        <end position="948"/>
    </location>
</feature>
<dbReference type="Gene3D" id="2.30.29.30">
    <property type="entry name" value="Pleckstrin-homology domain (PH domain)/Phosphotyrosine-binding domain (PTB)"/>
    <property type="match status" value="1"/>
</dbReference>
<keyword evidence="2" id="KW-0472">Membrane</keyword>
<dbReference type="GO" id="GO:0010314">
    <property type="term" value="F:phosphatidylinositol-5-phosphate binding"/>
    <property type="evidence" value="ECO:0007669"/>
    <property type="project" value="TreeGrafter"/>
</dbReference>
<evidence type="ECO:0000313" key="7">
    <source>
        <dbReference type="WBParaSite" id="jg9824"/>
    </source>
</evidence>
<dbReference type="GO" id="GO:0005886">
    <property type="term" value="C:plasma membrane"/>
    <property type="evidence" value="ECO:0007669"/>
    <property type="project" value="TreeGrafter"/>
</dbReference>
<evidence type="ECO:0000256" key="1">
    <source>
        <dbReference type="ARBA" id="ARBA00010187"/>
    </source>
</evidence>
<dbReference type="PANTHER" id="PTHR21630:SF10">
    <property type="entry name" value="VENTRICULAR ZONE-EXPRESSED PH DOMAIN-CONTAINING PROTEIN HOMOLOG 1"/>
    <property type="match status" value="1"/>
</dbReference>
<evidence type="ECO:0000256" key="3">
    <source>
        <dbReference type="ARBA" id="ARBA00029433"/>
    </source>
</evidence>
<comment type="subcellular location">
    <subcellularLocation>
        <location evidence="3">Endomembrane system</location>
        <topology evidence="3">Peripheral membrane protein</topology>
        <orientation evidence="3">Cytoplasmic side</orientation>
    </subcellularLocation>
</comment>
<evidence type="ECO:0000259" key="5">
    <source>
        <dbReference type="PROSITE" id="PS50003"/>
    </source>
</evidence>
<dbReference type="GO" id="GO:0009966">
    <property type="term" value="P:regulation of signal transduction"/>
    <property type="evidence" value="ECO:0007669"/>
    <property type="project" value="TreeGrafter"/>
</dbReference>
<dbReference type="SMART" id="SM00233">
    <property type="entry name" value="PH"/>
    <property type="match status" value="1"/>
</dbReference>
<protein>
    <submittedName>
        <fullName evidence="7">PH domain-containing protein</fullName>
    </submittedName>
</protein>
<organism evidence="6 7">
    <name type="scientific">Ditylenchus dipsaci</name>
    <dbReference type="NCBI Taxonomy" id="166011"/>
    <lineage>
        <taxon>Eukaryota</taxon>
        <taxon>Metazoa</taxon>
        <taxon>Ecdysozoa</taxon>
        <taxon>Nematoda</taxon>
        <taxon>Chromadorea</taxon>
        <taxon>Rhabditida</taxon>
        <taxon>Tylenchina</taxon>
        <taxon>Tylenchomorpha</taxon>
        <taxon>Sphaerularioidea</taxon>
        <taxon>Anguinidae</taxon>
        <taxon>Anguininae</taxon>
        <taxon>Ditylenchus</taxon>
    </lineage>
</organism>
<accession>A0A915EV20</accession>
<name>A0A915EV20_9BILA</name>
<keyword evidence="6" id="KW-1185">Reference proteome</keyword>
<dbReference type="InterPro" id="IPR001849">
    <property type="entry name" value="PH_domain"/>
</dbReference>
<evidence type="ECO:0000256" key="2">
    <source>
        <dbReference type="ARBA" id="ARBA00023136"/>
    </source>
</evidence>
<dbReference type="Proteomes" id="UP000887574">
    <property type="component" value="Unplaced"/>
</dbReference>
<evidence type="ECO:0000256" key="4">
    <source>
        <dbReference type="SAM" id="MobiDB-lite"/>
    </source>
</evidence>
<evidence type="ECO:0000313" key="6">
    <source>
        <dbReference type="Proteomes" id="UP000887574"/>
    </source>
</evidence>
<dbReference type="AlphaFoldDB" id="A0A915EV20"/>
<dbReference type="WBParaSite" id="jg9824">
    <property type="protein sequence ID" value="jg9824"/>
    <property type="gene ID" value="jg9824"/>
</dbReference>
<dbReference type="SUPFAM" id="SSF50729">
    <property type="entry name" value="PH domain-like"/>
    <property type="match status" value="1"/>
</dbReference>
<feature type="region of interest" description="Disordered" evidence="4">
    <location>
        <begin position="603"/>
        <end position="622"/>
    </location>
</feature>